<keyword evidence="6 8" id="KW-0472">Membrane</keyword>
<evidence type="ECO:0000256" key="9">
    <source>
        <dbReference type="SAM" id="SignalP"/>
    </source>
</evidence>
<feature type="transmembrane region" description="Helical" evidence="8">
    <location>
        <begin position="469"/>
        <end position="490"/>
    </location>
</feature>
<keyword evidence="9" id="KW-0732">Signal</keyword>
<comment type="subcellular location">
    <subcellularLocation>
        <location evidence="1">Membrane</location>
        <topology evidence="1">Multi-pass membrane protein</topology>
    </subcellularLocation>
</comment>
<evidence type="ECO:0000256" key="1">
    <source>
        <dbReference type="ARBA" id="ARBA00004141"/>
    </source>
</evidence>
<feature type="transmembrane region" description="Helical" evidence="8">
    <location>
        <begin position="439"/>
        <end position="463"/>
    </location>
</feature>
<feature type="transmembrane region" description="Helical" evidence="8">
    <location>
        <begin position="213"/>
        <end position="234"/>
    </location>
</feature>
<keyword evidence="11" id="KW-1185">Reference proteome</keyword>
<organism evidence="10 11">
    <name type="scientific">Taenia crassiceps</name>
    <dbReference type="NCBI Taxonomy" id="6207"/>
    <lineage>
        <taxon>Eukaryota</taxon>
        <taxon>Metazoa</taxon>
        <taxon>Spiralia</taxon>
        <taxon>Lophotrochozoa</taxon>
        <taxon>Platyhelminthes</taxon>
        <taxon>Cestoda</taxon>
        <taxon>Eucestoda</taxon>
        <taxon>Cyclophyllidea</taxon>
        <taxon>Taeniidae</taxon>
        <taxon>Taenia</taxon>
    </lineage>
</organism>
<feature type="transmembrane region" description="Helical" evidence="8">
    <location>
        <begin position="383"/>
        <end position="404"/>
    </location>
</feature>
<accession>A0ABR4Q394</accession>
<feature type="compositionally biased region" description="Acidic residues" evidence="7">
    <location>
        <begin position="531"/>
        <end position="547"/>
    </location>
</feature>
<evidence type="ECO:0000256" key="5">
    <source>
        <dbReference type="ARBA" id="ARBA00022989"/>
    </source>
</evidence>
<evidence type="ECO:0000256" key="8">
    <source>
        <dbReference type="SAM" id="Phobius"/>
    </source>
</evidence>
<dbReference type="InterPro" id="IPR002657">
    <property type="entry name" value="BilAc:Na_symport/Acr3"/>
</dbReference>
<keyword evidence="5 8" id="KW-1133">Transmembrane helix</keyword>
<feature type="transmembrane region" description="Helical" evidence="8">
    <location>
        <begin position="340"/>
        <end position="363"/>
    </location>
</feature>
<dbReference type="InterPro" id="IPR004710">
    <property type="entry name" value="Bilac:Na_transpt"/>
</dbReference>
<feature type="transmembrane region" description="Helical" evidence="8">
    <location>
        <begin position="277"/>
        <end position="300"/>
    </location>
</feature>
<gene>
    <name evidence="10" type="ORF">TcWFU_000880</name>
</gene>
<feature type="signal peptide" evidence="9">
    <location>
        <begin position="1"/>
        <end position="22"/>
    </location>
</feature>
<keyword evidence="4" id="KW-0769">Symport</keyword>
<dbReference type="PANTHER" id="PTHR10361">
    <property type="entry name" value="SODIUM-BILE ACID COTRANSPORTER"/>
    <property type="match status" value="1"/>
</dbReference>
<feature type="transmembrane region" description="Helical" evidence="8">
    <location>
        <begin position="312"/>
        <end position="334"/>
    </location>
</feature>
<evidence type="ECO:0000256" key="4">
    <source>
        <dbReference type="ARBA" id="ARBA00022847"/>
    </source>
</evidence>
<dbReference type="Gene3D" id="1.20.1530.20">
    <property type="match status" value="1"/>
</dbReference>
<proteinExistence type="inferred from homology"/>
<comment type="similarity">
    <text evidence="2">Belongs to the bile acid:sodium symporter (BASS) (TC 2.A.28) family.</text>
</comment>
<dbReference type="PANTHER" id="PTHR10361:SF28">
    <property type="entry name" value="P3 PROTEIN-RELATED"/>
    <property type="match status" value="1"/>
</dbReference>
<evidence type="ECO:0000256" key="7">
    <source>
        <dbReference type="SAM" id="MobiDB-lite"/>
    </source>
</evidence>
<protein>
    <submittedName>
        <fullName evidence="10">Ileal sodium/bile acid cotransporter</fullName>
    </submittedName>
</protein>
<comment type="caution">
    <text evidence="10">The sequence shown here is derived from an EMBL/GenBank/DDBJ whole genome shotgun (WGS) entry which is preliminary data.</text>
</comment>
<keyword evidence="4" id="KW-0813">Transport</keyword>
<feature type="region of interest" description="Disordered" evidence="7">
    <location>
        <begin position="517"/>
        <end position="569"/>
    </location>
</feature>
<dbReference type="Proteomes" id="UP001651158">
    <property type="component" value="Unassembled WGS sequence"/>
</dbReference>
<evidence type="ECO:0000256" key="3">
    <source>
        <dbReference type="ARBA" id="ARBA00022692"/>
    </source>
</evidence>
<name>A0ABR4Q394_9CEST</name>
<sequence>MVCPPTTTLFHLFALLPLGAIAFPTNVVTESLGGLIFDEVVLLDRRRIEAETQSQLNSLIITSNTTRLSIACPAENLTFFQHDTIPFNFTCNLTYHHIVSPLAISFETDIQDVASLSPPFWIYLTPQLDDQTVTVLPLVFSVRGHRMGSTFLKVWAREAKSGELSRSFHAFNRDNASQVEAYYSWLIDASTTNDTSTMGFRLKVLRPRGVLELAFRAVIIILVCGITFLMGCELDGRLIWQHMRRPVGAVIGFVCQFGLMPLIAFGVAMVVPIKPEFGFGLLTSGCCPGGGGSNIWTLLLHGDLNLSMTMTFISSIAALGMMPLMLFIFGRFFIDIHSLRIPYLLIVGQLCYIAVPVMLGMVVKWRLPRVGHLLVRLLRPLSFLFIATIIGFGVYTNLAIYRLIGIYPVIVPTATALPWIGFFLAGFLAFICRRSRSEILTISIETGIHNSGIAILVLIYSMPQPEGDIGAVMPIVVSIFTPLPLAAILIGQRIKAKKLSCPWRRRTKDGKIGVELVEGARKPLTTPEGTNNDDDNNNEEDIEEEPTEDRNASVISSNLGPPAIVFPTS</sequence>
<feature type="transmembrane region" description="Helical" evidence="8">
    <location>
        <begin position="246"/>
        <end position="271"/>
    </location>
</feature>
<dbReference type="Pfam" id="PF01758">
    <property type="entry name" value="SBF"/>
    <property type="match status" value="1"/>
</dbReference>
<reference evidence="10 11" key="1">
    <citation type="journal article" date="2022" name="Front. Cell. Infect. Microbiol.">
        <title>The Genomes of Two Strains of Taenia crassiceps the Animal Model for the Study of Human Cysticercosis.</title>
        <authorList>
            <person name="Bobes R.J."/>
            <person name="Estrada K."/>
            <person name="Rios-Valencia D.G."/>
            <person name="Calderon-Gallegos A."/>
            <person name="de la Torre P."/>
            <person name="Carrero J.C."/>
            <person name="Sanchez-Flores A."/>
            <person name="Laclette J.P."/>
        </authorList>
    </citation>
    <scope>NUCLEOTIDE SEQUENCE [LARGE SCALE GENOMIC DNA]</scope>
    <source>
        <strain evidence="10">WFUcys</strain>
    </source>
</reference>
<evidence type="ECO:0000256" key="2">
    <source>
        <dbReference type="ARBA" id="ARBA00006528"/>
    </source>
</evidence>
<dbReference type="InterPro" id="IPR038770">
    <property type="entry name" value="Na+/solute_symporter_sf"/>
</dbReference>
<dbReference type="EMBL" id="JAKROA010000015">
    <property type="protein sequence ID" value="KAL5103823.1"/>
    <property type="molecule type" value="Genomic_DNA"/>
</dbReference>
<evidence type="ECO:0000313" key="10">
    <source>
        <dbReference type="EMBL" id="KAL5103823.1"/>
    </source>
</evidence>
<feature type="transmembrane region" description="Helical" evidence="8">
    <location>
        <begin position="410"/>
        <end position="432"/>
    </location>
</feature>
<feature type="chain" id="PRO_5047444279" evidence="9">
    <location>
        <begin position="23"/>
        <end position="569"/>
    </location>
</feature>
<keyword evidence="3 8" id="KW-0812">Transmembrane</keyword>
<evidence type="ECO:0000313" key="11">
    <source>
        <dbReference type="Proteomes" id="UP001651158"/>
    </source>
</evidence>
<evidence type="ECO:0000256" key="6">
    <source>
        <dbReference type="ARBA" id="ARBA00023136"/>
    </source>
</evidence>